<dbReference type="AlphaFoldDB" id="A0A484HGF8"/>
<reference evidence="1" key="1">
    <citation type="submission" date="2019-01" db="EMBL/GenBank/DDBJ databases">
        <authorList>
            <consortium name="Genoscope - CEA"/>
            <person name="William W."/>
        </authorList>
    </citation>
    <scope>NUCLEOTIDE SEQUENCE</scope>
    <source>
        <strain evidence="1">CR-1</strain>
    </source>
</reference>
<protein>
    <recommendedName>
        <fullName evidence="2">DUF4145 domain-containing protein</fullName>
    </recommendedName>
</protein>
<evidence type="ECO:0008006" key="2">
    <source>
        <dbReference type="Google" id="ProtNLM"/>
    </source>
</evidence>
<evidence type="ECO:0000313" key="1">
    <source>
        <dbReference type="EMBL" id="VEN73765.1"/>
    </source>
</evidence>
<name>A0A484HGF8_9BACT</name>
<accession>A0A484HGF8</accession>
<gene>
    <name evidence="1" type="ORF">EPICR_20234</name>
</gene>
<organism evidence="1">
    <name type="scientific">uncultured Desulfobacteraceae bacterium</name>
    <dbReference type="NCBI Taxonomy" id="218296"/>
    <lineage>
        <taxon>Bacteria</taxon>
        <taxon>Pseudomonadati</taxon>
        <taxon>Thermodesulfobacteriota</taxon>
        <taxon>Desulfobacteria</taxon>
        <taxon>Desulfobacterales</taxon>
        <taxon>Desulfobacteraceae</taxon>
        <taxon>environmental samples</taxon>
    </lineage>
</organism>
<proteinExistence type="predicted"/>
<sequence length="186" mass="21695">MLSFYLKFLSEKIQVKLFEKTINDVNHFFERFSLNIVIVKNQFIPRQGKKITEEIYRPVLEFLGDKKWEEVNRELGDAFKKYQENTPQGYSTAITHVIASAEAFLQILMYGEARKGGAFQILINKARKDDFIPDNKFTKNIGSIFGNKRGIYGDGHPKKEYGTEEEARLTLNLVMVFLQYCIQHKQ</sequence>
<dbReference type="EMBL" id="CAACVI010000012">
    <property type="protein sequence ID" value="VEN73765.1"/>
    <property type="molecule type" value="Genomic_DNA"/>
</dbReference>